<dbReference type="OrthoDB" id="407432at2759"/>
<dbReference type="Gene3D" id="1.10.1410.10">
    <property type="match status" value="1"/>
</dbReference>
<dbReference type="SUPFAM" id="SSF81631">
    <property type="entry name" value="PAP/OAS1 substrate-binding domain"/>
    <property type="match status" value="1"/>
</dbReference>
<dbReference type="PANTHER" id="PTHR12271">
    <property type="entry name" value="POLY A POLYMERASE CID PAP -RELATED"/>
    <property type="match status" value="1"/>
</dbReference>
<dbReference type="SUPFAM" id="SSF81301">
    <property type="entry name" value="Nucleotidyltransferase"/>
    <property type="match status" value="1"/>
</dbReference>
<proteinExistence type="predicted"/>
<protein>
    <recommendedName>
        <fullName evidence="3">Poly(A) RNA polymerase mitochondrial-like central palm domain-containing protein</fullName>
    </recommendedName>
</protein>
<dbReference type="GO" id="GO:0050265">
    <property type="term" value="F:RNA uridylyltransferase activity"/>
    <property type="evidence" value="ECO:0007669"/>
    <property type="project" value="TreeGrafter"/>
</dbReference>
<evidence type="ECO:0000256" key="1">
    <source>
        <dbReference type="SAM" id="MobiDB-lite"/>
    </source>
</evidence>
<keyword evidence="2" id="KW-1133">Transmembrane helix</keyword>
<dbReference type="Proteomes" id="UP001153712">
    <property type="component" value="Chromosome 3"/>
</dbReference>
<gene>
    <name evidence="4" type="ORF">PHYEVI_LOCUS7232</name>
</gene>
<feature type="region of interest" description="Disordered" evidence="1">
    <location>
        <begin position="123"/>
        <end position="151"/>
    </location>
</feature>
<feature type="non-terminal residue" evidence="4">
    <location>
        <position position="762"/>
    </location>
</feature>
<dbReference type="GO" id="GO:0031123">
    <property type="term" value="P:RNA 3'-end processing"/>
    <property type="evidence" value="ECO:0007669"/>
    <property type="project" value="TreeGrafter"/>
</dbReference>
<feature type="domain" description="Poly(A) RNA polymerase mitochondrial-like central palm" evidence="3">
    <location>
        <begin position="517"/>
        <end position="639"/>
    </location>
</feature>
<organism evidence="4 5">
    <name type="scientific">Phyllotreta striolata</name>
    <name type="common">Striped flea beetle</name>
    <name type="synonym">Crioceris striolata</name>
    <dbReference type="NCBI Taxonomy" id="444603"/>
    <lineage>
        <taxon>Eukaryota</taxon>
        <taxon>Metazoa</taxon>
        <taxon>Ecdysozoa</taxon>
        <taxon>Arthropoda</taxon>
        <taxon>Hexapoda</taxon>
        <taxon>Insecta</taxon>
        <taxon>Pterygota</taxon>
        <taxon>Neoptera</taxon>
        <taxon>Endopterygota</taxon>
        <taxon>Coleoptera</taxon>
        <taxon>Polyphaga</taxon>
        <taxon>Cucujiformia</taxon>
        <taxon>Chrysomeloidea</taxon>
        <taxon>Chrysomelidae</taxon>
        <taxon>Galerucinae</taxon>
        <taxon>Alticini</taxon>
        <taxon>Phyllotreta</taxon>
    </lineage>
</organism>
<feature type="compositionally biased region" description="Acidic residues" evidence="1">
    <location>
        <begin position="130"/>
        <end position="150"/>
    </location>
</feature>
<feature type="transmembrane region" description="Helical" evidence="2">
    <location>
        <begin position="670"/>
        <end position="690"/>
    </location>
</feature>
<dbReference type="Gene3D" id="3.30.460.10">
    <property type="entry name" value="Beta Polymerase, domain 2"/>
    <property type="match status" value="1"/>
</dbReference>
<dbReference type="CDD" id="cd05402">
    <property type="entry name" value="NT_PAP_TUTase"/>
    <property type="match status" value="1"/>
</dbReference>
<evidence type="ECO:0000259" key="3">
    <source>
        <dbReference type="Pfam" id="PF22600"/>
    </source>
</evidence>
<keyword evidence="5" id="KW-1185">Reference proteome</keyword>
<dbReference type="Pfam" id="PF22600">
    <property type="entry name" value="MTPAP-like_central"/>
    <property type="match status" value="1"/>
</dbReference>
<dbReference type="AlphaFoldDB" id="A0A9N9TMA8"/>
<reference evidence="4" key="1">
    <citation type="submission" date="2022-01" db="EMBL/GenBank/DDBJ databases">
        <authorList>
            <person name="King R."/>
        </authorList>
    </citation>
    <scope>NUCLEOTIDE SEQUENCE</scope>
</reference>
<dbReference type="InterPro" id="IPR043519">
    <property type="entry name" value="NT_sf"/>
</dbReference>
<dbReference type="PANTHER" id="PTHR12271:SF66">
    <property type="entry name" value="TERMINAL URIDYLYLTRANSFERASE TAILOR"/>
    <property type="match status" value="1"/>
</dbReference>
<dbReference type="InterPro" id="IPR054708">
    <property type="entry name" value="MTPAP-like_central"/>
</dbReference>
<evidence type="ECO:0000313" key="4">
    <source>
        <dbReference type="EMBL" id="CAG9860884.1"/>
    </source>
</evidence>
<dbReference type="EMBL" id="OU900096">
    <property type="protein sequence ID" value="CAG9860884.1"/>
    <property type="molecule type" value="Genomic_DNA"/>
</dbReference>
<keyword evidence="2" id="KW-0472">Membrane</keyword>
<name>A0A9N9TMA8_PHYSR</name>
<sequence>MDRNTLSTLTNDVELMENESSFPENHPTPARQAINELKVFLNYLDSTGRIAVSNADQSERQELLGLLTTLTKITKSISQATYRMYHNASETHQDEEHFEEMSQQALNETPETAPLDALEHTENCDNFENNSEDTEEDSDVDDGSQEESLEEPLLGDNSFKFNFRVDYDPPVRKRLYPKGFRSMQIPVNNCLLRISETACVCLLCMKHLIGKREVFVQHVKGPKHAQAALDGVRLMNLNNFHLAFLNLDANFQAHQVYFQPAQHNTDSVHCRMCRTDVKIRNVAEHILDARHKNMFLRNFRNKPTSFFLMDLQLLCYGIENGSGTNEENSAPDSSERIHDVRPSYDLTNPDSWNFLLPFRYLSQSDHFRKNETSTSVKCNLCDKMILSDRKNLLRHIESKAHMTALGKIRQKNYQYFCQICKVAMKKSGWIRHFDAMKDHTKELKEEKLGEYQCMTCNLIIFGEDSAVKNHPKSMNLFKKERKHELSDFTRTTFASAEQLNKVADSMAIEADMVANCTSVTEAFCKRLETIMNAKLGGTSRCKAYPFGSRVCGLGNESSDLDVFLDVGGMYDGERKQDYESQGRIVKLVSKTLRQHRDDFERIYAIPDARTPIVCFNCRRSRLKCDLSFRHGLSVENTEFVGLCLELQPITQKLILVLKKWFQTNQLKKKIPTYAITIMAIFYMQVNGYLFSVNKLRQLNPAPPILIDGWEAITYTMTTEEMINHITPYPDTLEKLLKDFFVYYLNFNYKEDVSIILLHCVKH</sequence>
<evidence type="ECO:0000313" key="5">
    <source>
        <dbReference type="Proteomes" id="UP001153712"/>
    </source>
</evidence>
<accession>A0A9N9TMA8</accession>
<evidence type="ECO:0000256" key="2">
    <source>
        <dbReference type="SAM" id="Phobius"/>
    </source>
</evidence>
<keyword evidence="2" id="KW-0812">Transmembrane</keyword>